<dbReference type="Pfam" id="PF20139">
    <property type="entry name" value="DUF6529"/>
    <property type="match status" value="1"/>
</dbReference>
<comment type="caution">
    <text evidence="2">The sequence shown here is derived from an EMBL/GenBank/DDBJ whole genome shotgun (WGS) entry which is preliminary data.</text>
</comment>
<evidence type="ECO:0000256" key="1">
    <source>
        <dbReference type="SAM" id="Phobius"/>
    </source>
</evidence>
<feature type="transmembrane region" description="Helical" evidence="1">
    <location>
        <begin position="99"/>
        <end position="119"/>
    </location>
</feature>
<name>A0A511JGY7_9CELL</name>
<reference evidence="2 3" key="1">
    <citation type="submission" date="2019-07" db="EMBL/GenBank/DDBJ databases">
        <title>Whole genome shotgun sequence of Cellulomonas terrae NBRC 100819.</title>
        <authorList>
            <person name="Hosoyama A."/>
            <person name="Uohara A."/>
            <person name="Ohji S."/>
            <person name="Ichikawa N."/>
        </authorList>
    </citation>
    <scope>NUCLEOTIDE SEQUENCE [LARGE SCALE GENOMIC DNA]</scope>
    <source>
        <strain evidence="2 3">NBRC 100819</strain>
    </source>
</reference>
<keyword evidence="3" id="KW-1185">Reference proteome</keyword>
<proteinExistence type="predicted"/>
<feature type="transmembrane region" description="Helical" evidence="1">
    <location>
        <begin position="57"/>
        <end position="79"/>
    </location>
</feature>
<feature type="transmembrane region" description="Helical" evidence="1">
    <location>
        <begin position="14"/>
        <end position="36"/>
    </location>
</feature>
<keyword evidence="1" id="KW-0812">Transmembrane</keyword>
<dbReference type="Proteomes" id="UP000321049">
    <property type="component" value="Unassembled WGS sequence"/>
</dbReference>
<accession>A0A511JGY7</accession>
<organism evidence="2 3">
    <name type="scientific">Cellulomonas terrae</name>
    <dbReference type="NCBI Taxonomy" id="311234"/>
    <lineage>
        <taxon>Bacteria</taxon>
        <taxon>Bacillati</taxon>
        <taxon>Actinomycetota</taxon>
        <taxon>Actinomycetes</taxon>
        <taxon>Micrococcales</taxon>
        <taxon>Cellulomonadaceae</taxon>
        <taxon>Cellulomonas</taxon>
    </lineage>
</organism>
<keyword evidence="1" id="KW-1133">Transmembrane helix</keyword>
<feature type="transmembrane region" description="Helical" evidence="1">
    <location>
        <begin position="159"/>
        <end position="180"/>
    </location>
</feature>
<dbReference type="OrthoDB" id="8774535at2"/>
<dbReference type="EMBL" id="BJWH01000003">
    <property type="protein sequence ID" value="GEL97262.1"/>
    <property type="molecule type" value="Genomic_DNA"/>
</dbReference>
<dbReference type="AlphaFoldDB" id="A0A511JGY7"/>
<feature type="transmembrane region" description="Helical" evidence="1">
    <location>
        <begin position="126"/>
        <end position="147"/>
    </location>
</feature>
<sequence>MSTDTQTAGRPSQWGLAVLGAVGLAVAAALAAYAEIHPGDGAALTTLGFASMLDMKAWLTTAAAALVVVQVLSALAMWGRLPGVTDAPPWVSSLHRWSGTVAFLLTLPVAFHCVWSLGFEDESTRVLVHSVAGCVLYGVFAAKMLALRLRGLPSFTVPLLGGLLAAVVVILWFSSALWFFSQSGEVGY</sequence>
<gene>
    <name evidence="2" type="ORF">CTE05_08090</name>
</gene>
<dbReference type="InterPro" id="IPR045382">
    <property type="entry name" value="DUF6529"/>
</dbReference>
<evidence type="ECO:0000313" key="2">
    <source>
        <dbReference type="EMBL" id="GEL97262.1"/>
    </source>
</evidence>
<evidence type="ECO:0000313" key="3">
    <source>
        <dbReference type="Proteomes" id="UP000321049"/>
    </source>
</evidence>
<keyword evidence="1" id="KW-0472">Membrane</keyword>
<dbReference type="RefSeq" id="WP_146844840.1">
    <property type="nucleotide sequence ID" value="NZ_BJWH01000003.1"/>
</dbReference>
<protein>
    <submittedName>
        <fullName evidence="2">Uncharacterized protein</fullName>
    </submittedName>
</protein>